<dbReference type="GO" id="GO:0004519">
    <property type="term" value="F:endonuclease activity"/>
    <property type="evidence" value="ECO:0007669"/>
    <property type="project" value="UniProtKB-KW"/>
</dbReference>
<keyword evidence="1" id="KW-0255">Endonuclease</keyword>
<comment type="caution">
    <text evidence="1">The sequence shown here is derived from an EMBL/GenBank/DDBJ whole genome shotgun (WGS) entry which is preliminary data.</text>
</comment>
<dbReference type="RefSeq" id="WP_140839696.1">
    <property type="nucleotide sequence ID" value="NZ_RCZI01000010.1"/>
</dbReference>
<reference evidence="1 2" key="1">
    <citation type="journal article" date="2019" name="Environ. Microbiol.">
        <title>Species interactions and distinct microbial communities in high Arctic permafrost affected cryosols are associated with the CH4 and CO2 gas fluxes.</title>
        <authorList>
            <person name="Altshuler I."/>
            <person name="Hamel J."/>
            <person name="Turney S."/>
            <person name="Magnuson E."/>
            <person name="Levesque R."/>
            <person name="Greer C."/>
            <person name="Whyte L.G."/>
        </authorList>
    </citation>
    <scope>NUCLEOTIDE SEQUENCE [LARGE SCALE GENOMIC DNA]</scope>
    <source>
        <strain evidence="1 2">S06.C</strain>
    </source>
</reference>
<protein>
    <submittedName>
        <fullName evidence="1">Restriction endonuclease</fullName>
    </submittedName>
</protein>
<sequence>MQTVTVREHARLTTQKLSASDAARPLDRAQISATAFDWLCELSSGLRVAGAALVHAENRTWLRLDNFVGVVQTPCGTVIEILPKHYDTEDAAPRSRLLLRRLILEALDLPARVTEEAALEIFDGPVSEWLIRQFLRELDVLVKRGLRFHYQRLEDEARFLRGQLNVTRQMQQWPGREHRFHIRHDLHLPDRPENRLLRRALDQVCKATQDPANWRLAHELRTIMLKVPRSANLDSDFRRWSHDRLMAHYEAVEPWCRLILGHQVPLAVAGAWQGISLLFPMEKLFERCVTKALRQLIDPHARLHTPARSQYLCRHDESRIFRLEPDMLVTHGESAWVLDCKWKRVDDDRKSKYGLSQPDFYQLFAYGHRYMAGKGDLFLIFPRGAEFPEERLFDFDAGMRLWLIPFDIDGAGFNLDHLVALPLTVQIATLET</sequence>
<dbReference type="PANTHER" id="PTHR38733">
    <property type="entry name" value="PROTEIN MCRC"/>
    <property type="match status" value="1"/>
</dbReference>
<dbReference type="PANTHER" id="PTHR38733:SF1">
    <property type="entry name" value="TYPE IV METHYL-DIRECTED RESTRICTION ENZYME ECOKMCRBC"/>
    <property type="match status" value="1"/>
</dbReference>
<dbReference type="AlphaFoldDB" id="A0A502DE88"/>
<evidence type="ECO:0000313" key="1">
    <source>
        <dbReference type="EMBL" id="TPG23473.1"/>
    </source>
</evidence>
<proteinExistence type="predicted"/>
<keyword evidence="1" id="KW-0540">Nuclease</keyword>
<evidence type="ECO:0000313" key="2">
    <source>
        <dbReference type="Proteomes" id="UP000319212"/>
    </source>
</evidence>
<dbReference type="EMBL" id="RCZI01000010">
    <property type="protein sequence ID" value="TPG23473.1"/>
    <property type="molecule type" value="Genomic_DNA"/>
</dbReference>
<keyword evidence="1" id="KW-0378">Hydrolase</keyword>
<dbReference type="OrthoDB" id="307209at2"/>
<accession>A0A502DE88</accession>
<gene>
    <name evidence="1" type="ORF">EAH82_20640</name>
</gene>
<organism evidence="1 2">
    <name type="scientific">Variovorax guangxiensis</name>
    <dbReference type="NCBI Taxonomy" id="1775474"/>
    <lineage>
        <taxon>Bacteria</taxon>
        <taxon>Pseudomonadati</taxon>
        <taxon>Pseudomonadota</taxon>
        <taxon>Betaproteobacteria</taxon>
        <taxon>Burkholderiales</taxon>
        <taxon>Comamonadaceae</taxon>
        <taxon>Variovorax</taxon>
    </lineage>
</organism>
<dbReference type="Pfam" id="PF10117">
    <property type="entry name" value="McrBC"/>
    <property type="match status" value="1"/>
</dbReference>
<name>A0A502DE88_9BURK</name>
<dbReference type="Proteomes" id="UP000319212">
    <property type="component" value="Unassembled WGS sequence"/>
</dbReference>
<dbReference type="InterPro" id="IPR019292">
    <property type="entry name" value="McrC"/>
</dbReference>